<dbReference type="AlphaFoldDB" id="L8IJR7"/>
<keyword evidence="6" id="KW-1015">Disulfide bond</keyword>
<organism evidence="10 11">
    <name type="scientific">Bos mutus</name>
    <name type="common">wild yak</name>
    <dbReference type="NCBI Taxonomy" id="72004"/>
    <lineage>
        <taxon>Eukaryota</taxon>
        <taxon>Metazoa</taxon>
        <taxon>Chordata</taxon>
        <taxon>Craniata</taxon>
        <taxon>Vertebrata</taxon>
        <taxon>Euteleostomi</taxon>
        <taxon>Mammalia</taxon>
        <taxon>Eutheria</taxon>
        <taxon>Laurasiatheria</taxon>
        <taxon>Artiodactyla</taxon>
        <taxon>Ruminantia</taxon>
        <taxon>Pecora</taxon>
        <taxon>Bovidae</taxon>
        <taxon>Bovinae</taxon>
        <taxon>Bos</taxon>
    </lineage>
</organism>
<dbReference type="EMBL" id="JH881124">
    <property type="protein sequence ID" value="ELR56378.1"/>
    <property type="molecule type" value="Genomic_DNA"/>
</dbReference>
<dbReference type="Proteomes" id="UP000011080">
    <property type="component" value="Unassembled WGS sequence"/>
</dbReference>
<dbReference type="GO" id="GO:0008083">
    <property type="term" value="F:growth factor activity"/>
    <property type="evidence" value="ECO:0007669"/>
    <property type="project" value="UniProtKB-KW"/>
</dbReference>
<evidence type="ECO:0000313" key="11">
    <source>
        <dbReference type="Proteomes" id="UP000011080"/>
    </source>
</evidence>
<evidence type="ECO:0000259" key="9">
    <source>
        <dbReference type="PROSITE" id="PS51362"/>
    </source>
</evidence>
<dbReference type="FunFam" id="2.10.90.10:FF:000001">
    <property type="entry name" value="Bone morphogenetic protein 4"/>
    <property type="match status" value="1"/>
</dbReference>
<dbReference type="STRING" id="72004.ENSBMUP00000006168"/>
<dbReference type="InterPro" id="IPR017948">
    <property type="entry name" value="TGFb_CS"/>
</dbReference>
<dbReference type="Pfam" id="PF00019">
    <property type="entry name" value="TGF_beta"/>
    <property type="match status" value="1"/>
</dbReference>
<evidence type="ECO:0000256" key="5">
    <source>
        <dbReference type="ARBA" id="ARBA00023030"/>
    </source>
</evidence>
<feature type="domain" description="TGF-beta family profile" evidence="9">
    <location>
        <begin position="1"/>
        <end position="76"/>
    </location>
</feature>
<evidence type="ECO:0000256" key="2">
    <source>
        <dbReference type="ARBA" id="ARBA00006656"/>
    </source>
</evidence>
<evidence type="ECO:0000256" key="4">
    <source>
        <dbReference type="ARBA" id="ARBA00022729"/>
    </source>
</evidence>
<proteinExistence type="inferred from homology"/>
<dbReference type="GO" id="GO:0005615">
    <property type="term" value="C:extracellular space"/>
    <property type="evidence" value="ECO:0007669"/>
    <property type="project" value="TreeGrafter"/>
</dbReference>
<protein>
    <submittedName>
        <fullName evidence="10">Growth/differentiation factor 7</fullName>
    </submittedName>
</protein>
<evidence type="ECO:0000313" key="10">
    <source>
        <dbReference type="EMBL" id="ELR56378.1"/>
    </source>
</evidence>
<dbReference type="PANTHER" id="PTHR11848:SF160">
    <property type="entry name" value="GROWTH_DIFFERENTIATION FACTOR 7"/>
    <property type="match status" value="1"/>
</dbReference>
<dbReference type="SUPFAM" id="SSF57501">
    <property type="entry name" value="Cystine-knot cytokines"/>
    <property type="match status" value="1"/>
</dbReference>
<dbReference type="PROSITE" id="PS00250">
    <property type="entry name" value="TGF_BETA_1"/>
    <property type="match status" value="1"/>
</dbReference>
<keyword evidence="7" id="KW-0325">Glycoprotein</keyword>
<evidence type="ECO:0000256" key="3">
    <source>
        <dbReference type="ARBA" id="ARBA00022525"/>
    </source>
</evidence>
<accession>L8IJR7</accession>
<dbReference type="InterPro" id="IPR015615">
    <property type="entry name" value="TGF-beta-rel"/>
</dbReference>
<comment type="subcellular location">
    <subcellularLocation>
        <location evidence="1">Secreted</location>
    </subcellularLocation>
</comment>
<evidence type="ECO:0000256" key="6">
    <source>
        <dbReference type="ARBA" id="ARBA00023157"/>
    </source>
</evidence>
<evidence type="ECO:0000256" key="1">
    <source>
        <dbReference type="ARBA" id="ARBA00004613"/>
    </source>
</evidence>
<sequence length="76" mass="8392">LGWDDWMSAPRDYEAYHCEGVCDFPLRSHLEPTNHAIIQTLLNSMAPDAAPASCCVPARLSPISILYIDAANNVVY</sequence>
<dbReference type="PANTHER" id="PTHR11848">
    <property type="entry name" value="TGF-BETA FAMILY"/>
    <property type="match status" value="1"/>
</dbReference>
<comment type="similarity">
    <text evidence="2 8">Belongs to the TGF-beta family.</text>
</comment>
<dbReference type="Gene3D" id="2.10.90.10">
    <property type="entry name" value="Cystine-knot cytokines"/>
    <property type="match status" value="1"/>
</dbReference>
<feature type="non-terminal residue" evidence="10">
    <location>
        <position position="76"/>
    </location>
</feature>
<dbReference type="GO" id="GO:0005125">
    <property type="term" value="F:cytokine activity"/>
    <property type="evidence" value="ECO:0007669"/>
    <property type="project" value="TreeGrafter"/>
</dbReference>
<keyword evidence="3" id="KW-0964">Secreted</keyword>
<name>L8IJR7_9CETA</name>
<dbReference type="SMART" id="SM00204">
    <property type="entry name" value="TGFB"/>
    <property type="match status" value="1"/>
</dbReference>
<dbReference type="GO" id="GO:0030509">
    <property type="term" value="P:BMP signaling pathway"/>
    <property type="evidence" value="ECO:0007669"/>
    <property type="project" value="TreeGrafter"/>
</dbReference>
<dbReference type="PROSITE" id="PS51362">
    <property type="entry name" value="TGF_BETA_2"/>
    <property type="match status" value="1"/>
</dbReference>
<keyword evidence="5 8" id="KW-0339">Growth factor</keyword>
<keyword evidence="4" id="KW-0732">Signal</keyword>
<evidence type="ECO:0000256" key="8">
    <source>
        <dbReference type="RuleBase" id="RU000354"/>
    </source>
</evidence>
<gene>
    <name evidence="10" type="ORF">M91_00112</name>
</gene>
<reference evidence="10 11" key="1">
    <citation type="journal article" date="2012" name="Nat. Genet.">
        <title>The yak genome and adaptation to life at high altitude.</title>
        <authorList>
            <person name="Qiu Q."/>
            <person name="Zhang G."/>
            <person name="Ma T."/>
            <person name="Qian W."/>
            <person name="Wang J."/>
            <person name="Ye Z."/>
            <person name="Cao C."/>
            <person name="Hu Q."/>
            <person name="Kim J."/>
            <person name="Larkin D.M."/>
            <person name="Auvil L."/>
            <person name="Capitanu B."/>
            <person name="Ma J."/>
            <person name="Lewin H.A."/>
            <person name="Qian X."/>
            <person name="Lang Y."/>
            <person name="Zhou R."/>
            <person name="Wang L."/>
            <person name="Wang K."/>
            <person name="Xia J."/>
            <person name="Liao S."/>
            <person name="Pan S."/>
            <person name="Lu X."/>
            <person name="Hou H."/>
            <person name="Wang Y."/>
            <person name="Zang X."/>
            <person name="Yin Y."/>
            <person name="Ma H."/>
            <person name="Zhang J."/>
            <person name="Wang Z."/>
            <person name="Zhang Y."/>
            <person name="Zhang D."/>
            <person name="Yonezawa T."/>
            <person name="Hasegawa M."/>
            <person name="Zhong Y."/>
            <person name="Liu W."/>
            <person name="Zhang Y."/>
            <person name="Huang Z."/>
            <person name="Zhang S."/>
            <person name="Long R."/>
            <person name="Yang H."/>
            <person name="Wang J."/>
            <person name="Lenstra J.A."/>
            <person name="Cooper D.N."/>
            <person name="Wu Y."/>
            <person name="Wang J."/>
            <person name="Shi P."/>
            <person name="Wang J."/>
            <person name="Liu J."/>
        </authorList>
    </citation>
    <scope>NUCLEOTIDE SEQUENCE [LARGE SCALE GENOMIC DNA]</scope>
    <source>
        <strain evidence="11">yakQH1</strain>
    </source>
</reference>
<dbReference type="InterPro" id="IPR001839">
    <property type="entry name" value="TGF-b_C"/>
</dbReference>
<evidence type="ECO:0000256" key="7">
    <source>
        <dbReference type="ARBA" id="ARBA00023180"/>
    </source>
</evidence>
<dbReference type="InterPro" id="IPR029034">
    <property type="entry name" value="Cystine-knot_cytokine"/>
</dbReference>
<feature type="non-terminal residue" evidence="10">
    <location>
        <position position="1"/>
    </location>
</feature>